<dbReference type="OrthoDB" id="9800962at2"/>
<dbReference type="InterPro" id="IPR016181">
    <property type="entry name" value="Acyl_CoA_acyltransferase"/>
</dbReference>
<dbReference type="Gene3D" id="3.40.630.30">
    <property type="match status" value="1"/>
</dbReference>
<evidence type="ECO:0000313" key="2">
    <source>
        <dbReference type="Proteomes" id="UP000004754"/>
    </source>
</evidence>
<name>E6MKA9_9FIRM</name>
<evidence type="ECO:0008006" key="3">
    <source>
        <dbReference type="Google" id="ProtNLM"/>
    </source>
</evidence>
<dbReference type="AlphaFoldDB" id="E6MKA9"/>
<evidence type="ECO:0000313" key="1">
    <source>
        <dbReference type="EMBL" id="EFV00446.1"/>
    </source>
</evidence>
<protein>
    <recommendedName>
        <fullName evidence="3">N-acetyltransferase domain-containing protein</fullName>
    </recommendedName>
</protein>
<dbReference type="RefSeq" id="WP_006599866.1">
    <property type="nucleotide sequence ID" value="NZ_GL622359.1"/>
</dbReference>
<comment type="caution">
    <text evidence="1">The sequence shown here is derived from an EMBL/GenBank/DDBJ whole genome shotgun (WGS) entry which is preliminary data.</text>
</comment>
<sequence>MFELMNPTQKDLDALCEMERLCFPPDEVLTREQLAPKLDRATGLWLVARDLVTGQLAGFLDGVASDAGRFDDLFLMASQGTILWDKISC</sequence>
<dbReference type="Proteomes" id="UP000004754">
    <property type="component" value="Unassembled WGS sequence"/>
</dbReference>
<organism evidence="1 2">
    <name type="scientific">Pseudoramibacter alactolyticus ATCC 23263</name>
    <dbReference type="NCBI Taxonomy" id="887929"/>
    <lineage>
        <taxon>Bacteria</taxon>
        <taxon>Bacillati</taxon>
        <taxon>Bacillota</taxon>
        <taxon>Clostridia</taxon>
        <taxon>Eubacteriales</taxon>
        <taxon>Eubacteriaceae</taxon>
        <taxon>Pseudoramibacter</taxon>
    </lineage>
</organism>
<dbReference type="EMBL" id="AEQN01000034">
    <property type="protein sequence ID" value="EFV00446.1"/>
    <property type="molecule type" value="Genomic_DNA"/>
</dbReference>
<reference evidence="1 2" key="1">
    <citation type="submission" date="2010-12" db="EMBL/GenBank/DDBJ databases">
        <authorList>
            <person name="Muzny D."/>
            <person name="Qin X."/>
            <person name="Deng J."/>
            <person name="Jiang H."/>
            <person name="Liu Y."/>
            <person name="Qu J."/>
            <person name="Song X.-Z."/>
            <person name="Zhang L."/>
            <person name="Thornton R."/>
            <person name="Coyle M."/>
            <person name="Francisco L."/>
            <person name="Jackson L."/>
            <person name="Javaid M."/>
            <person name="Korchina V."/>
            <person name="Kovar C."/>
            <person name="Mata R."/>
            <person name="Mathew T."/>
            <person name="Ngo R."/>
            <person name="Nguyen L."/>
            <person name="Nguyen N."/>
            <person name="Okwuonu G."/>
            <person name="Ongeri F."/>
            <person name="Pham C."/>
            <person name="Simmons D."/>
            <person name="Wilczek-Boney K."/>
            <person name="Hale W."/>
            <person name="Jakkamsetti A."/>
            <person name="Pham P."/>
            <person name="Ruth R."/>
            <person name="San Lucas F."/>
            <person name="Warren J."/>
            <person name="Zhang J."/>
            <person name="Zhao Z."/>
            <person name="Zhou C."/>
            <person name="Zhu D."/>
            <person name="Lee S."/>
            <person name="Bess C."/>
            <person name="Blankenburg K."/>
            <person name="Forbes L."/>
            <person name="Fu Q."/>
            <person name="Gubbala S."/>
            <person name="Hirani K."/>
            <person name="Jayaseelan J.C."/>
            <person name="Lara F."/>
            <person name="Munidasa M."/>
            <person name="Palculict T."/>
            <person name="Patil S."/>
            <person name="Pu L.-L."/>
            <person name="Saada N."/>
            <person name="Tang L."/>
            <person name="Weissenberger G."/>
            <person name="Zhu Y."/>
            <person name="Hemphill L."/>
            <person name="Shang Y."/>
            <person name="Youmans B."/>
            <person name="Ayvaz T."/>
            <person name="Ross M."/>
            <person name="Santibanez J."/>
            <person name="Aqrawi P."/>
            <person name="Gross S."/>
            <person name="Joshi V."/>
            <person name="Fowler G."/>
            <person name="Nazareth L."/>
            <person name="Reid J."/>
            <person name="Worley K."/>
            <person name="Petrosino J."/>
            <person name="Highlander S."/>
            <person name="Gibbs R."/>
        </authorList>
    </citation>
    <scope>NUCLEOTIDE SEQUENCE [LARGE SCALE GENOMIC DNA]</scope>
    <source>
        <strain evidence="1 2">ATCC 23263</strain>
    </source>
</reference>
<accession>E6MKA9</accession>
<keyword evidence="2" id="KW-1185">Reference proteome</keyword>
<dbReference type="HOGENOM" id="CLU_2452266_0_0_9"/>
<proteinExistence type="predicted"/>
<dbReference type="SUPFAM" id="SSF55729">
    <property type="entry name" value="Acyl-CoA N-acyltransferases (Nat)"/>
    <property type="match status" value="1"/>
</dbReference>
<gene>
    <name evidence="1" type="ORF">HMP0721_2445</name>
</gene>